<reference evidence="3" key="1">
    <citation type="submission" date="2015-07" db="EMBL/GenBank/DDBJ databases">
        <authorList>
            <person name="Teixeira M.M."/>
            <person name="Souza R.C."/>
            <person name="Almeida L.G."/>
            <person name="Vicente V.A."/>
            <person name="de Hoog S."/>
            <person name="Bocca A.L."/>
            <person name="de Almeida S.R."/>
            <person name="Vasconcelos A.T."/>
            <person name="Felipe M.S."/>
        </authorList>
    </citation>
    <scope>NUCLEOTIDE SEQUENCE [LARGE SCALE GENOMIC DNA]</scope>
    <source>
        <strain evidence="3">KSF</strain>
    </source>
</reference>
<dbReference type="EMBL" id="LGRB01000010">
    <property type="protein sequence ID" value="OCT49603.1"/>
    <property type="molecule type" value="Genomic_DNA"/>
</dbReference>
<gene>
    <name evidence="2" type="ORF">CLCR_07817</name>
</gene>
<evidence type="ECO:0000313" key="2">
    <source>
        <dbReference type="EMBL" id="OCT49603.1"/>
    </source>
</evidence>
<keyword evidence="3" id="KW-1185">Reference proteome</keyword>
<name>A0A1C1CM85_9EURO</name>
<protein>
    <submittedName>
        <fullName evidence="2">Uncharacterized protein</fullName>
    </submittedName>
</protein>
<feature type="region of interest" description="Disordered" evidence="1">
    <location>
        <begin position="19"/>
        <end position="49"/>
    </location>
</feature>
<proteinExistence type="predicted"/>
<dbReference type="VEuPathDB" id="FungiDB:CLCR_07817"/>
<dbReference type="AlphaFoldDB" id="A0A1C1CM85"/>
<comment type="caution">
    <text evidence="2">The sequence shown here is derived from an EMBL/GenBank/DDBJ whole genome shotgun (WGS) entry which is preliminary data.</text>
</comment>
<evidence type="ECO:0000313" key="3">
    <source>
        <dbReference type="Proteomes" id="UP000094526"/>
    </source>
</evidence>
<dbReference type="Proteomes" id="UP000094526">
    <property type="component" value="Unassembled WGS sequence"/>
</dbReference>
<accession>A0A1C1CM85</accession>
<organism evidence="2 3">
    <name type="scientific">Cladophialophora carrionii</name>
    <dbReference type="NCBI Taxonomy" id="86049"/>
    <lineage>
        <taxon>Eukaryota</taxon>
        <taxon>Fungi</taxon>
        <taxon>Dikarya</taxon>
        <taxon>Ascomycota</taxon>
        <taxon>Pezizomycotina</taxon>
        <taxon>Eurotiomycetes</taxon>
        <taxon>Chaetothyriomycetidae</taxon>
        <taxon>Chaetothyriales</taxon>
        <taxon>Herpotrichiellaceae</taxon>
        <taxon>Cladophialophora</taxon>
    </lineage>
</organism>
<sequence length="85" mass="9558">MAVDLSRLDNVGIRLEEGTDRPIDWARQPPSGPRPYSFGNSGRRHAEFTEHDDRELVQWMVAAKMAGLRAGDILDELSALVRSPR</sequence>
<evidence type="ECO:0000256" key="1">
    <source>
        <dbReference type="SAM" id="MobiDB-lite"/>
    </source>
</evidence>